<organism evidence="9 10">
    <name type="scientific">Geomicrobium halophilum</name>
    <dbReference type="NCBI Taxonomy" id="549000"/>
    <lineage>
        <taxon>Bacteria</taxon>
        <taxon>Bacillati</taxon>
        <taxon>Bacillota</taxon>
        <taxon>Bacilli</taxon>
        <taxon>Bacillales</taxon>
        <taxon>Geomicrobium</taxon>
    </lineage>
</organism>
<evidence type="ECO:0000313" key="10">
    <source>
        <dbReference type="Proteomes" id="UP000568839"/>
    </source>
</evidence>
<keyword evidence="3 7" id="KW-0812">Transmembrane</keyword>
<accession>A0A841PVN7</accession>
<feature type="domain" description="Peptidase S54 rhomboid" evidence="8">
    <location>
        <begin position="60"/>
        <end position="196"/>
    </location>
</feature>
<dbReference type="InterPro" id="IPR035952">
    <property type="entry name" value="Rhomboid-like_sf"/>
</dbReference>
<evidence type="ECO:0000256" key="6">
    <source>
        <dbReference type="ARBA" id="ARBA00023136"/>
    </source>
</evidence>
<proteinExistence type="inferred from homology"/>
<dbReference type="Proteomes" id="UP000568839">
    <property type="component" value="Unassembled WGS sequence"/>
</dbReference>
<comment type="similarity">
    <text evidence="2">Belongs to the peptidase S54 family.</text>
</comment>
<evidence type="ECO:0000256" key="7">
    <source>
        <dbReference type="SAM" id="Phobius"/>
    </source>
</evidence>
<dbReference type="GO" id="GO:0006508">
    <property type="term" value="P:proteolysis"/>
    <property type="evidence" value="ECO:0007669"/>
    <property type="project" value="UniProtKB-KW"/>
</dbReference>
<dbReference type="InterPro" id="IPR050925">
    <property type="entry name" value="Rhomboid_protease_S54"/>
</dbReference>
<dbReference type="InterPro" id="IPR022764">
    <property type="entry name" value="Peptidase_S54_rhomboid_dom"/>
</dbReference>
<sequence>MFIRNETFYSFTRNYPVVTILISIHLVLFLLVTLGRFGIFFPGLLIESLFVGWNQGIAEGDWWRLITPILLHADISHVLFNSFALFLFGPALEQMLGKSKFITFYFLTGVIANIATFILNDPEYRHVGASGAIYGLLGMYLYMIYFKQHLIDPMSRQIVKIILVIGLIMTFLMPNINTLAHLIGALSGAAIAPLFLTKARPYIPYVRTPPPRGDSSPNFNPTRWKRRGPRMNGSLVANILGILFIILVVAGIVSNFF</sequence>
<dbReference type="Gene3D" id="1.20.1540.10">
    <property type="entry name" value="Rhomboid-like"/>
    <property type="match status" value="1"/>
</dbReference>
<protein>
    <submittedName>
        <fullName evidence="9">Membrane associated rhomboid family serine protease</fullName>
    </submittedName>
</protein>
<feature type="transmembrane region" description="Helical" evidence="7">
    <location>
        <begin position="20"/>
        <end position="45"/>
    </location>
</feature>
<gene>
    <name evidence="9" type="ORF">HNR44_003260</name>
</gene>
<comment type="subcellular location">
    <subcellularLocation>
        <location evidence="1">Membrane</location>
        <topology evidence="1">Multi-pass membrane protein</topology>
    </subcellularLocation>
</comment>
<evidence type="ECO:0000313" key="9">
    <source>
        <dbReference type="EMBL" id="MBB6451266.1"/>
    </source>
</evidence>
<feature type="transmembrane region" description="Helical" evidence="7">
    <location>
        <begin position="101"/>
        <end position="120"/>
    </location>
</feature>
<dbReference type="GO" id="GO:0016020">
    <property type="term" value="C:membrane"/>
    <property type="evidence" value="ECO:0007669"/>
    <property type="project" value="UniProtKB-SubCell"/>
</dbReference>
<dbReference type="GO" id="GO:0004252">
    <property type="term" value="F:serine-type endopeptidase activity"/>
    <property type="evidence" value="ECO:0007669"/>
    <property type="project" value="InterPro"/>
</dbReference>
<dbReference type="AlphaFoldDB" id="A0A841PVN7"/>
<feature type="transmembrane region" description="Helical" evidence="7">
    <location>
        <begin position="179"/>
        <end position="197"/>
    </location>
</feature>
<feature type="transmembrane region" description="Helical" evidence="7">
    <location>
        <begin position="126"/>
        <end position="145"/>
    </location>
</feature>
<evidence type="ECO:0000256" key="3">
    <source>
        <dbReference type="ARBA" id="ARBA00022692"/>
    </source>
</evidence>
<keyword evidence="4" id="KW-0378">Hydrolase</keyword>
<reference evidence="9 10" key="1">
    <citation type="submission" date="2020-08" db="EMBL/GenBank/DDBJ databases">
        <title>Genomic Encyclopedia of Type Strains, Phase IV (KMG-IV): sequencing the most valuable type-strain genomes for metagenomic binning, comparative biology and taxonomic classification.</title>
        <authorList>
            <person name="Goeker M."/>
        </authorList>
    </citation>
    <scope>NUCLEOTIDE SEQUENCE [LARGE SCALE GENOMIC DNA]</scope>
    <source>
        <strain evidence="9 10">DSM 21769</strain>
    </source>
</reference>
<dbReference type="Pfam" id="PF01694">
    <property type="entry name" value="Rhomboid"/>
    <property type="match status" value="1"/>
</dbReference>
<comment type="caution">
    <text evidence="9">The sequence shown here is derived from an EMBL/GenBank/DDBJ whole genome shotgun (WGS) entry which is preliminary data.</text>
</comment>
<keyword evidence="10" id="KW-1185">Reference proteome</keyword>
<feature type="transmembrane region" description="Helical" evidence="7">
    <location>
        <begin position="235"/>
        <end position="256"/>
    </location>
</feature>
<dbReference type="PANTHER" id="PTHR43731">
    <property type="entry name" value="RHOMBOID PROTEASE"/>
    <property type="match status" value="1"/>
</dbReference>
<evidence type="ECO:0000256" key="1">
    <source>
        <dbReference type="ARBA" id="ARBA00004141"/>
    </source>
</evidence>
<evidence type="ECO:0000256" key="2">
    <source>
        <dbReference type="ARBA" id="ARBA00009045"/>
    </source>
</evidence>
<name>A0A841PVN7_9BACL</name>
<feature type="transmembrane region" description="Helical" evidence="7">
    <location>
        <begin position="65"/>
        <end position="89"/>
    </location>
</feature>
<feature type="transmembrane region" description="Helical" evidence="7">
    <location>
        <begin position="157"/>
        <end position="173"/>
    </location>
</feature>
<keyword evidence="6 7" id="KW-0472">Membrane</keyword>
<evidence type="ECO:0000256" key="4">
    <source>
        <dbReference type="ARBA" id="ARBA00022801"/>
    </source>
</evidence>
<evidence type="ECO:0000259" key="8">
    <source>
        <dbReference type="Pfam" id="PF01694"/>
    </source>
</evidence>
<keyword evidence="5 7" id="KW-1133">Transmembrane helix</keyword>
<keyword evidence="9" id="KW-0645">Protease</keyword>
<dbReference type="PANTHER" id="PTHR43731:SF14">
    <property type="entry name" value="PRESENILIN-ASSOCIATED RHOMBOID-LIKE PROTEIN, MITOCHONDRIAL"/>
    <property type="match status" value="1"/>
</dbReference>
<dbReference type="SUPFAM" id="SSF144091">
    <property type="entry name" value="Rhomboid-like"/>
    <property type="match status" value="1"/>
</dbReference>
<dbReference type="RefSeq" id="WP_184405319.1">
    <property type="nucleotide sequence ID" value="NZ_JACHHJ010000005.1"/>
</dbReference>
<evidence type="ECO:0000256" key="5">
    <source>
        <dbReference type="ARBA" id="ARBA00022989"/>
    </source>
</evidence>
<dbReference type="EMBL" id="JACHHJ010000005">
    <property type="protein sequence ID" value="MBB6451266.1"/>
    <property type="molecule type" value="Genomic_DNA"/>
</dbReference>